<name>J0X9J0_9ACTO</name>
<dbReference type="Proteomes" id="UP000002941">
    <property type="component" value="Unassembled WGS sequence"/>
</dbReference>
<keyword evidence="2" id="KW-0472">Membrane</keyword>
<keyword evidence="4" id="KW-1185">Reference proteome</keyword>
<reference evidence="3 4" key="1">
    <citation type="submission" date="2012-05" db="EMBL/GenBank/DDBJ databases">
        <authorList>
            <person name="Harkins D.M."/>
            <person name="Madupu R."/>
            <person name="Durkin A.S."/>
            <person name="Torralba M."/>
            <person name="Methe B."/>
            <person name="Sutton G.G."/>
            <person name="Nelson K.E."/>
        </authorList>
    </citation>
    <scope>NUCLEOTIDE SEQUENCE [LARGE SCALE GENOMIC DNA]</scope>
    <source>
        <strain evidence="3 4">F0489</strain>
    </source>
</reference>
<comment type="caution">
    <text evidence="3">The sequence shown here is derived from an EMBL/GenBank/DDBJ whole genome shotgun (WGS) entry which is preliminary data.</text>
</comment>
<keyword evidence="2" id="KW-0812">Transmembrane</keyword>
<dbReference type="EMBL" id="AKFT01000098">
    <property type="protein sequence ID" value="EJF45336.1"/>
    <property type="molecule type" value="Genomic_DNA"/>
</dbReference>
<gene>
    <name evidence="3" type="ORF">HMPREF1318_0944</name>
</gene>
<dbReference type="eggNOG" id="ENOG5032AP9">
    <property type="taxonomic scope" value="Bacteria"/>
</dbReference>
<accession>J0X9J0</accession>
<feature type="region of interest" description="Disordered" evidence="1">
    <location>
        <begin position="202"/>
        <end position="281"/>
    </location>
</feature>
<feature type="region of interest" description="Disordered" evidence="1">
    <location>
        <begin position="1"/>
        <end position="28"/>
    </location>
</feature>
<dbReference type="PATRIC" id="fig|1125718.3.peg.1274"/>
<evidence type="ECO:0000256" key="1">
    <source>
        <dbReference type="SAM" id="MobiDB-lite"/>
    </source>
</evidence>
<proteinExistence type="predicted"/>
<feature type="transmembrane region" description="Helical" evidence="2">
    <location>
        <begin position="165"/>
        <end position="191"/>
    </location>
</feature>
<dbReference type="AlphaFoldDB" id="J0X9J0"/>
<organism evidence="3 4">
    <name type="scientific">Actinomyces massiliensis F0489</name>
    <dbReference type="NCBI Taxonomy" id="1125718"/>
    <lineage>
        <taxon>Bacteria</taxon>
        <taxon>Bacillati</taxon>
        <taxon>Actinomycetota</taxon>
        <taxon>Actinomycetes</taxon>
        <taxon>Actinomycetales</taxon>
        <taxon>Actinomycetaceae</taxon>
        <taxon>Actinomyces</taxon>
    </lineage>
</organism>
<evidence type="ECO:0000256" key="2">
    <source>
        <dbReference type="SAM" id="Phobius"/>
    </source>
</evidence>
<protein>
    <submittedName>
        <fullName evidence="3">Uncharacterized protein</fullName>
    </submittedName>
</protein>
<sequence length="281" mass="29598">MTAWNQPQGRGPENMNGMPPTPPAPLSPMVARRRARRVPYNLFRVGVTMLLLAIVLFVAAFFVHPTVLPDNAVSIAEDGSAQSFTLLEDNQYGFYSDDTNLSCEVTDPSGNALDIMSSRRSSADSPPQVLSFRSTQAGIYTVSCSGTAAIALNTAVTDSESTLSVILLLCSIATGGLAIPLIAITSIWLLVVNRRWSSRVRSVPHVGTAQPTVPSPADPSPRASASPAAWSGPSAASGSSGVFPTPQSEPAEPPTSGSYGLAPQQVVYRPMPPQNQEYNGS</sequence>
<evidence type="ECO:0000313" key="4">
    <source>
        <dbReference type="Proteomes" id="UP000002941"/>
    </source>
</evidence>
<feature type="compositionally biased region" description="Low complexity" evidence="1">
    <location>
        <begin position="220"/>
        <end position="241"/>
    </location>
</feature>
<feature type="transmembrane region" description="Helical" evidence="2">
    <location>
        <begin position="42"/>
        <end position="63"/>
    </location>
</feature>
<keyword evidence="2" id="KW-1133">Transmembrane helix</keyword>
<evidence type="ECO:0000313" key="3">
    <source>
        <dbReference type="EMBL" id="EJF45336.1"/>
    </source>
</evidence>